<gene>
    <name evidence="6" type="ORF">ACFQE9_01085</name>
</gene>
<feature type="compositionally biased region" description="Gly residues" evidence="3">
    <location>
        <begin position="82"/>
        <end position="103"/>
    </location>
</feature>
<feature type="compositionally biased region" description="Gly residues" evidence="3">
    <location>
        <begin position="48"/>
        <end position="75"/>
    </location>
</feature>
<name>A0ABD5USY5_9EURY</name>
<feature type="region of interest" description="Disordered" evidence="3">
    <location>
        <begin position="28"/>
        <end position="134"/>
    </location>
</feature>
<evidence type="ECO:0000256" key="2">
    <source>
        <dbReference type="ARBA" id="ARBA00022440"/>
    </source>
</evidence>
<proteinExistence type="predicted"/>
<keyword evidence="6" id="KW-0969">Cilium</keyword>
<comment type="subcellular location">
    <subcellularLocation>
        <location evidence="1">Archaeal flagellum</location>
    </subcellularLocation>
</comment>
<keyword evidence="6" id="KW-0966">Cell projection</keyword>
<feature type="compositionally biased region" description="Basic and acidic residues" evidence="3">
    <location>
        <begin position="512"/>
        <end position="555"/>
    </location>
</feature>
<feature type="compositionally biased region" description="Basic and acidic residues" evidence="3">
    <location>
        <begin position="290"/>
        <end position="302"/>
    </location>
</feature>
<dbReference type="InterPro" id="IPR006752">
    <property type="entry name" value="Arch_fla_DE"/>
</dbReference>
<feature type="domain" description="Archaeal flagella protein FlaD/E" evidence="5">
    <location>
        <begin position="346"/>
        <end position="439"/>
    </location>
</feature>
<evidence type="ECO:0000313" key="6">
    <source>
        <dbReference type="EMBL" id="MFC6891231.1"/>
    </source>
</evidence>
<keyword evidence="4" id="KW-0472">Membrane</keyword>
<feature type="region of interest" description="Disordered" evidence="3">
    <location>
        <begin position="168"/>
        <end position="331"/>
    </location>
</feature>
<evidence type="ECO:0000256" key="1">
    <source>
        <dbReference type="ARBA" id="ARBA00004618"/>
    </source>
</evidence>
<dbReference type="GO" id="GO:0097589">
    <property type="term" value="C:archaeal-type flagellum"/>
    <property type="evidence" value="ECO:0007669"/>
    <property type="project" value="UniProtKB-SubCell"/>
</dbReference>
<evidence type="ECO:0000256" key="4">
    <source>
        <dbReference type="SAM" id="Phobius"/>
    </source>
</evidence>
<feature type="compositionally biased region" description="Basic and acidic residues" evidence="3">
    <location>
        <begin position="571"/>
        <end position="591"/>
    </location>
</feature>
<keyword evidence="2" id="KW-0974">Archaeal flagellum</keyword>
<dbReference type="Proteomes" id="UP001596296">
    <property type="component" value="Unassembled WGS sequence"/>
</dbReference>
<keyword evidence="4" id="KW-1133">Transmembrane helix</keyword>
<keyword evidence="6" id="KW-0282">Flagellum</keyword>
<comment type="caution">
    <text evidence="6">The sequence shown here is derived from an EMBL/GenBank/DDBJ whole genome shotgun (WGS) entry which is preliminary data.</text>
</comment>
<feature type="compositionally biased region" description="Acidic residues" evidence="3">
    <location>
        <begin position="33"/>
        <end position="44"/>
    </location>
</feature>
<protein>
    <submittedName>
        <fullName evidence="6">FlaD/FlaE family flagellar protein</fullName>
    </submittedName>
</protein>
<dbReference type="PANTHER" id="PTHR40698">
    <property type="entry name" value="FLAGELLA-RELATED PROTEIN E-RELATED-RELATED"/>
    <property type="match status" value="1"/>
</dbReference>
<dbReference type="PANTHER" id="PTHR40698:SF1">
    <property type="entry name" value="FLAGELLA-RELATED PROTEIN D-RELATED"/>
    <property type="match status" value="1"/>
</dbReference>
<reference evidence="6 7" key="1">
    <citation type="journal article" date="2019" name="Int. J. Syst. Evol. Microbiol.">
        <title>The Global Catalogue of Microorganisms (GCM) 10K type strain sequencing project: providing services to taxonomists for standard genome sequencing and annotation.</title>
        <authorList>
            <consortium name="The Broad Institute Genomics Platform"/>
            <consortium name="The Broad Institute Genome Sequencing Center for Infectious Disease"/>
            <person name="Wu L."/>
            <person name="Ma J."/>
        </authorList>
    </citation>
    <scope>NUCLEOTIDE SEQUENCE [LARGE SCALE GENOMIC DNA]</scope>
    <source>
        <strain evidence="6 7">SKJ47</strain>
    </source>
</reference>
<keyword evidence="7" id="KW-1185">Reference proteome</keyword>
<dbReference type="InterPro" id="IPR009205">
    <property type="entry name" value="FlaC_arc"/>
</dbReference>
<evidence type="ECO:0000313" key="7">
    <source>
        <dbReference type="Proteomes" id="UP001596296"/>
    </source>
</evidence>
<keyword evidence="4" id="KW-0812">Transmembrane</keyword>
<feature type="compositionally biased region" description="Polar residues" evidence="3">
    <location>
        <begin position="268"/>
        <end position="284"/>
    </location>
</feature>
<sequence>MALETSIWTLSTVGGTVVGLIGAGLLDRFRDDEPSDDDSSDPLADDGGFAGGGLEDELGGSGGFGGGDGAGGMGGESDALGGLEGDAAEGGMGGSLEGSGGGARELERRVEEIEEDLESLSSTVSTVRSENDEIDETVGEIEEDIRNLLGIYEMVTQGVNPFVDETDAFGGGGGFDGGGSDAALGLFDRDTGEDSGDSEGAFDDPDADSMLNTEPDADEEPVDPILESTIDEADERREGASESNDPPKGGRDFSDLKEEFDAEDDHTPASSGESVHMSTGSVSASEPGDVPEREHEGSHEPADESPTGRGENAERAAGYGPDRRGTEGFDDGFEYVDADELQPGRREPYLRSLPAEHVCDLLVMEWLEYLVETADVTDAARAIRYYERIDWISESVAEQLRAFLSGFGQVDRNEVIRPGTAVLERSHHTRSLQYVLRLADTDSRDVLLDRWEDLTERQLLDLGNSRIPTAEEGENGTGTRSETGPEPGREGGRNAQSRPRSRGGSSEGGQNGDRRGRSGDGSRGRPERRNPDRSGDRNARGRENRHDGRTGRSDTRSLSPRSGGRGTNAGEDVRGTRNEERTDGVADRETGRPFSGRFPDGR</sequence>
<dbReference type="RefSeq" id="WP_379739189.1">
    <property type="nucleotide sequence ID" value="NZ_JBHSXL010000001.1"/>
</dbReference>
<feature type="transmembrane region" description="Helical" evidence="4">
    <location>
        <begin position="6"/>
        <end position="26"/>
    </location>
</feature>
<dbReference type="AlphaFoldDB" id="A0ABD5USY5"/>
<feature type="region of interest" description="Disordered" evidence="3">
    <location>
        <begin position="462"/>
        <end position="602"/>
    </location>
</feature>
<evidence type="ECO:0000259" key="5">
    <source>
        <dbReference type="Pfam" id="PF04659"/>
    </source>
</evidence>
<dbReference type="EMBL" id="JBHSXL010000001">
    <property type="protein sequence ID" value="MFC6891231.1"/>
    <property type="molecule type" value="Genomic_DNA"/>
</dbReference>
<dbReference type="InterPro" id="IPR052494">
    <property type="entry name" value="Flagella_assembly_related"/>
</dbReference>
<accession>A0ABD5USY5</accession>
<organism evidence="6 7">
    <name type="scientific">Halopenitus salinus</name>
    <dbReference type="NCBI Taxonomy" id="1198295"/>
    <lineage>
        <taxon>Archaea</taxon>
        <taxon>Methanobacteriati</taxon>
        <taxon>Methanobacteriota</taxon>
        <taxon>Stenosarchaea group</taxon>
        <taxon>Halobacteria</taxon>
        <taxon>Halobacteriales</taxon>
        <taxon>Haloferacaceae</taxon>
        <taxon>Halopenitus</taxon>
    </lineage>
</organism>
<feature type="compositionally biased region" description="Acidic residues" evidence="3">
    <location>
        <begin position="193"/>
        <end position="207"/>
    </location>
</feature>
<dbReference type="Pfam" id="PF05377">
    <property type="entry name" value="FlaC_arch"/>
    <property type="match status" value="1"/>
</dbReference>
<feature type="compositionally biased region" description="Basic and acidic residues" evidence="3">
    <location>
        <begin position="248"/>
        <end position="259"/>
    </location>
</feature>
<dbReference type="Pfam" id="PF04659">
    <property type="entry name" value="Arch_fla_DE"/>
    <property type="match status" value="1"/>
</dbReference>
<feature type="compositionally biased region" description="Gly residues" evidence="3">
    <location>
        <begin position="169"/>
        <end position="180"/>
    </location>
</feature>
<evidence type="ECO:0000256" key="3">
    <source>
        <dbReference type="SAM" id="MobiDB-lite"/>
    </source>
</evidence>